<dbReference type="AlphaFoldDB" id="A0A6I4UE91"/>
<dbReference type="EMBL" id="WTYB01000001">
    <property type="protein sequence ID" value="MXP37212.1"/>
    <property type="molecule type" value="Genomic_DNA"/>
</dbReference>
<feature type="region of interest" description="Disordered" evidence="1">
    <location>
        <begin position="104"/>
        <end position="124"/>
    </location>
</feature>
<evidence type="ECO:0000313" key="2">
    <source>
        <dbReference type="EMBL" id="MBB3775160.1"/>
    </source>
</evidence>
<feature type="compositionally biased region" description="Basic and acidic residues" evidence="1">
    <location>
        <begin position="104"/>
        <end position="113"/>
    </location>
</feature>
<name>A0A6I4UE91_9SPHN</name>
<dbReference type="OrthoDB" id="7596672at2"/>
<evidence type="ECO:0000313" key="4">
    <source>
        <dbReference type="Proteomes" id="UP000430021"/>
    </source>
</evidence>
<evidence type="ECO:0000313" key="5">
    <source>
        <dbReference type="Proteomes" id="UP000548685"/>
    </source>
</evidence>
<dbReference type="Proteomes" id="UP000430021">
    <property type="component" value="Unassembled WGS sequence"/>
</dbReference>
<organism evidence="3 4">
    <name type="scientific">Erythrobacter ramosus</name>
    <dbReference type="NCBI Taxonomy" id="35811"/>
    <lineage>
        <taxon>Bacteria</taxon>
        <taxon>Pseudomonadati</taxon>
        <taxon>Pseudomonadota</taxon>
        <taxon>Alphaproteobacteria</taxon>
        <taxon>Sphingomonadales</taxon>
        <taxon>Erythrobacteraceae</taxon>
        <taxon>Erythrobacter/Porphyrobacter group</taxon>
        <taxon>Erythrobacter</taxon>
    </lineage>
</organism>
<evidence type="ECO:0000256" key="1">
    <source>
        <dbReference type="SAM" id="MobiDB-lite"/>
    </source>
</evidence>
<reference evidence="2 5" key="2">
    <citation type="submission" date="2020-08" db="EMBL/GenBank/DDBJ databases">
        <title>Genomic Encyclopedia of Type Strains, Phase IV (KMG-IV): sequencing the most valuable type-strain genomes for metagenomic binning, comparative biology and taxonomic classification.</title>
        <authorList>
            <person name="Goeker M."/>
        </authorList>
    </citation>
    <scope>NUCLEOTIDE SEQUENCE [LARGE SCALE GENOMIC DNA]</scope>
    <source>
        <strain evidence="2 5">DSM 8510</strain>
    </source>
</reference>
<dbReference type="RefSeq" id="WP_160759368.1">
    <property type="nucleotide sequence ID" value="NZ_BAAADZ010000002.1"/>
</dbReference>
<protein>
    <submittedName>
        <fullName evidence="2">FixJ family two-component response regulator</fullName>
    </submittedName>
</protein>
<comment type="caution">
    <text evidence="3">The sequence shown here is derived from an EMBL/GenBank/DDBJ whole genome shotgun (WGS) entry which is preliminary data.</text>
</comment>
<sequence>MIVGDLTRELRSILGREGFVKLAQSFGGTRLYVPYKLADDSELVETLGREIAEKLSRALAPATIRVPLARRDRALFYRERGLSNRQIARRLGIGETGVEKLFAREPGLSERPNRAHSSKQLDLF</sequence>
<proteinExistence type="predicted"/>
<accession>A0A6I4UE91</accession>
<dbReference type="Proteomes" id="UP000548685">
    <property type="component" value="Unassembled WGS sequence"/>
</dbReference>
<gene>
    <name evidence="2" type="ORF">FHS52_001103</name>
    <name evidence="3" type="ORF">GRI59_01130</name>
</gene>
<evidence type="ECO:0000313" key="3">
    <source>
        <dbReference type="EMBL" id="MXP37212.1"/>
    </source>
</evidence>
<keyword evidence="5" id="KW-1185">Reference proteome</keyword>
<dbReference type="EMBL" id="JACICE010000001">
    <property type="protein sequence ID" value="MBB3775160.1"/>
    <property type="molecule type" value="Genomic_DNA"/>
</dbReference>
<reference evidence="3 4" key="1">
    <citation type="submission" date="2019-12" db="EMBL/GenBank/DDBJ databases">
        <title>Genomic-based taxomic classification of the family Erythrobacteraceae.</title>
        <authorList>
            <person name="Xu L."/>
        </authorList>
    </citation>
    <scope>NUCLEOTIDE SEQUENCE [LARGE SCALE GENOMIC DNA]</scope>
    <source>
        <strain evidence="3 4">JCM 10282</strain>
    </source>
</reference>